<sequence length="2319" mass="246401">MSRVGQPGILESVFIRPGWARCVTAALAATVLTASAAAQPTRTVRADIVALDQLLVYNRFGSFNPFGMVFALRRDVSALEDDAASAMRPDADRCGEALGTEAGKGALVPGRVRLRDCKRPRPLILRVNAGDVLELRIGNLLRPDQPGISGAYADAPQQRGPGFCEIERAAAAQAPVRADILHGFDTPLVPPFRPSQCREAEAEAEAAQGGKAANAPGADWPRTRGLSLVIPGLEPVPVDGRIDPTCNGLGAIAPGAGPIVCRWKTEREGTHLFSSLAAPAGGEGEGGSNTHGLFGAVIVEAKGSRYFRSQVTAAAFDAVWGRKTGANPHARGDSVSFAAAVPDPAAGDPDRAGCQTASATVPVIEMTRPCPVGEVVEIVHGDLNAVVVPGQDDPPAPIDSTADETARRQWRERHEARAPFREFSVVFHDELKTYYADAFKQLARFGQLSGIRDGFAINYGASGVGSAVLANRLGIGPAANCPECLYEEFFLESWANGDPALLEAFPDDPSNVHHSYLNDKVVFRNFHVGKETHVFHLHSHQWFAGNDAGRGAYLDSQTIGPQQGFTYRIYHGGLERFAAERGGAEAPGGWWDSLGTGNRNRTPGDAIFHCHLYPHFAQGMWALWRVHDVLEDGSRLLPDGQDRPGLSVAPNPRKGVVRAGSVGPAGEWVAPGPGGRRALGTPVPGLVPLPGHGLPPLPTYTAVAAAPEPNKDISTDAVPGYPFYIAGRPGHRSPQPPLDMARAEVDPAGGLEPRHIAALAGRKHLDGGLPRHVVTGGVAVPRVLADIPAPLRDRTREAGGLLARMLARGDMTSDFERLDIELLPQEGTVLERNAMRFHAHGSGVAVMAANGADLLPEAPISEPAKVFPSGSEPLPADPKTRLDPARGAYPMPRIPIDQLSGEARLQQGGWFAVNGANGANGAPFADPCGAPLLFGQTGGPKHRRYDARLGEWQGEPVPFASMQNPFKPDAPLVPDPGLLGFRRFHVSAVPLTLVVNRASWHDPQGRTNVLSAEAHATKNRIRSDAEPFYFRAFSGECLEVRHTNETPKDLDLDDFQMKVPTDTIGQHIHLVKFDVTSSDGSGNGFNFEDGTFAPDEVLERICKATTAGSVTRRPGEAAERFEPIASRSPTECGAEFKSGLRRLQRLEADNIKYFQTTVQRWFADPILSDTGEAGRRGVADRTMRTVFTHDHFGPSNIQQHGFYSALLIEPASHAVCAMAEPRSATGDGKLCVLGPAARAHPSLPTLALDPSRHLVGARANVLDYGTDRLGDGASGDPLHLDAREYAIAIADFALLYDGRRDDRAELASGGIDQLIREAENPAAGHAEDEAGESPPARFLSDQGIALNAGERGALAQRRNDLRTAHGRPVAPPPRPEAISQKHHDPYLVNYRNEPVPLRIGTKAGSAQPAFLSNPCRTAGAMASLPGAGERADRIDRQRSTEPGGGGDLADLFKSDVHGDPCTPILEGLSGDRIVARIIQGAQEVQHTFMFEARTGRRNVDQPFPTERPMGPEGDPAASRAAACAAHPVAKWGDPRAFPAWANKTPTTAPNWPRFERLLAGCDNPMGFVAAQEIGISEHFEIGGLFSAFRSEISPFLRAGSPRPEASPALDPSARPALDRLYHFGSTDAVWNGAWGLVRSYESPDSPDLSRCLWRAPTSEAFDACLRSTLDPISARLTPLRVLRRSLNGQRDDEDTLRAPTPNAGASGPLSFHPVAPGERLSCRPNAKASVVAVRADAVLPNEADGRAGLRYGERLFDPDGLLLVPIADPPPNVDRAGLIAAAREALGEALGADAVAPLVIRIRAGDCLDLTLFNALPPDSRACTGRKSGDRFGDAPMPKIVPLNVDCDGRQFGESKSFDEWGESGGSRPDIAPSARLALSIPLPAPQGKPAGTLPVGVNDVVALAPAPLSGPAPRTATEYYAGFIWADEDKLASEAKAAFKKITVPAPASQTRDPAQAIGARFGARSLVPLGEIACSPDVQIVALGRHFCMVGDPDTGQVDPQAAGILKDGRDLVQARLVERFADPALADRIVRKIPYAFGVLPIRSVGDIVAHGAHGLLGTVVVEPEGAELRSDRGSAQHAAALDIGLPCLDLARTDGQAPPASCADDAGAGTIPGADIREQVLVWQDGLNLRGQLRPAVSDRGSPGRPLPDCTVCDDSYDLGEKGVSYRSEPFFHRLVLGGSAPGQFGLRSYPRDGDDLNTVLFPPDFFVAPPATPALASAPGQELAIRIAHPAGRARQRAFVPLFAGYDDLFPGFGSGHSALIGPGKALTDWARAPAAAGCYLWRDGPQPMFAGGTWGQLRVGDAPETCRPDASAP</sequence>
<feature type="region of interest" description="Disordered" evidence="2">
    <location>
        <begin position="641"/>
        <end position="660"/>
    </location>
</feature>
<dbReference type="PROSITE" id="PS00080">
    <property type="entry name" value="MULTICOPPER_OXIDASE2"/>
    <property type="match status" value="1"/>
</dbReference>
<name>A0ABU7T5P1_9HYPH</name>
<evidence type="ECO:0000256" key="2">
    <source>
        <dbReference type="SAM" id="MobiDB-lite"/>
    </source>
</evidence>
<keyword evidence="4" id="KW-1185">Reference proteome</keyword>
<proteinExistence type="predicted"/>
<dbReference type="SUPFAM" id="SSF49503">
    <property type="entry name" value="Cupredoxins"/>
    <property type="match status" value="1"/>
</dbReference>
<dbReference type="Gene3D" id="2.60.40.420">
    <property type="entry name" value="Cupredoxins - blue copper proteins"/>
    <property type="match status" value="1"/>
</dbReference>
<feature type="region of interest" description="Disordered" evidence="2">
    <location>
        <begin position="1685"/>
        <end position="1709"/>
    </location>
</feature>
<protein>
    <recommendedName>
        <fullName evidence="5">Multicopper oxidase</fullName>
    </recommendedName>
</protein>
<dbReference type="Proteomes" id="UP001349262">
    <property type="component" value="Unassembled WGS sequence"/>
</dbReference>
<dbReference type="EMBL" id="MLBY01000002">
    <property type="protein sequence ID" value="MEE7455865.1"/>
    <property type="molecule type" value="Genomic_DNA"/>
</dbReference>
<feature type="region of interest" description="Disordered" evidence="2">
    <location>
        <begin position="1424"/>
        <end position="1446"/>
    </location>
</feature>
<comment type="caution">
    <text evidence="3">The sequence shown here is derived from an EMBL/GenBank/DDBJ whole genome shotgun (WGS) entry which is preliminary data.</text>
</comment>
<evidence type="ECO:0008006" key="5">
    <source>
        <dbReference type="Google" id="ProtNLM"/>
    </source>
</evidence>
<keyword evidence="1" id="KW-0479">Metal-binding</keyword>
<organism evidence="3 4">
    <name type="scientific">Methylobacterium radiotolerans</name>
    <dbReference type="NCBI Taxonomy" id="31998"/>
    <lineage>
        <taxon>Bacteria</taxon>
        <taxon>Pseudomonadati</taxon>
        <taxon>Pseudomonadota</taxon>
        <taxon>Alphaproteobacteria</taxon>
        <taxon>Hyphomicrobiales</taxon>
        <taxon>Methylobacteriaceae</taxon>
        <taxon>Methylobacterium</taxon>
    </lineage>
</organism>
<dbReference type="InterPro" id="IPR002355">
    <property type="entry name" value="Cu_oxidase_Cu_BS"/>
</dbReference>
<feature type="compositionally biased region" description="Basic and acidic residues" evidence="2">
    <location>
        <begin position="1429"/>
        <end position="1439"/>
    </location>
</feature>
<evidence type="ECO:0000256" key="1">
    <source>
        <dbReference type="ARBA" id="ARBA00022723"/>
    </source>
</evidence>
<accession>A0ABU7T5P1</accession>
<evidence type="ECO:0000313" key="3">
    <source>
        <dbReference type="EMBL" id="MEE7455865.1"/>
    </source>
</evidence>
<reference evidence="3 4" key="1">
    <citation type="journal article" date="2012" name="Genet. Mol. Biol.">
        <title>Analysis of 16S rRNA and mxaF genes revealing insights into Methylobacterium niche-specific plant association.</title>
        <authorList>
            <person name="Dourado M.N."/>
            <person name="Andreote F.D."/>
            <person name="Dini-Andreote F."/>
            <person name="Conti R."/>
            <person name="Araujo J.M."/>
            <person name="Araujo W.L."/>
        </authorList>
    </citation>
    <scope>NUCLEOTIDE SEQUENCE [LARGE SCALE GENOMIC DNA]</scope>
    <source>
        <strain evidence="3 4">SR1.6/4</strain>
    </source>
</reference>
<dbReference type="InterPro" id="IPR008972">
    <property type="entry name" value="Cupredoxin"/>
</dbReference>
<evidence type="ECO:0000313" key="4">
    <source>
        <dbReference type="Proteomes" id="UP001349262"/>
    </source>
</evidence>
<gene>
    <name evidence="3" type="ORF">MRSR164_03295</name>
</gene>